<gene>
    <name evidence="3" type="ORF">KDW_32560</name>
</gene>
<keyword evidence="1" id="KW-0175">Coiled coil</keyword>
<feature type="coiled-coil region" evidence="1">
    <location>
        <begin position="291"/>
        <end position="318"/>
    </location>
</feature>
<dbReference type="EMBL" id="BKZW01000001">
    <property type="protein sequence ID" value="GER89094.1"/>
    <property type="molecule type" value="Genomic_DNA"/>
</dbReference>
<reference evidence="3 4" key="1">
    <citation type="submission" date="2019-10" db="EMBL/GenBank/DDBJ databases">
        <title>Dictyobacter vulcani sp. nov., within the class Ktedonobacteria, isolated from soil of volcanic Mt. Zao.</title>
        <authorList>
            <person name="Zheng Y."/>
            <person name="Wang C.M."/>
            <person name="Sakai Y."/>
            <person name="Abe K."/>
            <person name="Yokota A."/>
            <person name="Yabe S."/>
        </authorList>
    </citation>
    <scope>NUCLEOTIDE SEQUENCE [LARGE SCALE GENOMIC DNA]</scope>
    <source>
        <strain evidence="3 4">W12</strain>
    </source>
</reference>
<protein>
    <submittedName>
        <fullName evidence="3">Uncharacterized protein</fullName>
    </submittedName>
</protein>
<feature type="region of interest" description="Disordered" evidence="2">
    <location>
        <begin position="157"/>
        <end position="190"/>
    </location>
</feature>
<dbReference type="Proteomes" id="UP000326912">
    <property type="component" value="Unassembled WGS sequence"/>
</dbReference>
<dbReference type="RefSeq" id="WP_162005284.1">
    <property type="nucleotide sequence ID" value="NZ_BKZW01000001.1"/>
</dbReference>
<evidence type="ECO:0000256" key="2">
    <source>
        <dbReference type="SAM" id="MobiDB-lite"/>
    </source>
</evidence>
<feature type="compositionally biased region" description="Acidic residues" evidence="2">
    <location>
        <begin position="157"/>
        <end position="182"/>
    </location>
</feature>
<proteinExistence type="predicted"/>
<evidence type="ECO:0000313" key="3">
    <source>
        <dbReference type="EMBL" id="GER89094.1"/>
    </source>
</evidence>
<organism evidence="3 4">
    <name type="scientific">Dictyobacter vulcani</name>
    <dbReference type="NCBI Taxonomy" id="2607529"/>
    <lineage>
        <taxon>Bacteria</taxon>
        <taxon>Bacillati</taxon>
        <taxon>Chloroflexota</taxon>
        <taxon>Ktedonobacteria</taxon>
        <taxon>Ktedonobacterales</taxon>
        <taxon>Dictyobacteraceae</taxon>
        <taxon>Dictyobacter</taxon>
    </lineage>
</organism>
<name>A0A5J4KI13_9CHLR</name>
<dbReference type="AlphaFoldDB" id="A0A5J4KI13"/>
<evidence type="ECO:0000256" key="1">
    <source>
        <dbReference type="SAM" id="Coils"/>
    </source>
</evidence>
<evidence type="ECO:0000313" key="4">
    <source>
        <dbReference type="Proteomes" id="UP000326912"/>
    </source>
</evidence>
<keyword evidence="4" id="KW-1185">Reference proteome</keyword>
<comment type="caution">
    <text evidence="3">The sequence shown here is derived from an EMBL/GenBank/DDBJ whole genome shotgun (WGS) entry which is preliminary data.</text>
</comment>
<sequence length="395" mass="46360">MSEYQYYEFMAVDRPLTGQQLKEVNKLSSHIDASASHAVIEYHWGDFKHDPIVVMRKYFDAFLYWANWGSPQLAFRFPHGALPADLLNDFDCDAFVTFSKQQEYDILHFDFGQYEAEDEWHEYELGSFIAIRNELLEGDLRSLYIAWLASQDMMRDYEDEEEEYEAEEEDDEEEEGNEDDEANIGPIVPPGLNQLTAAQQELMVLLRVPSALVGAAALYSDDARLAPADDFMDWVQRLPRERCDNYLVRLANNEPGLSRLLVRELRDANQHVQSEQTSRETRVPFTELLTKVEAIEAKEELERQARERQGRMDRLQYVHFHQDELWKRVDEGAMRQTSTGYDQALSLLVELRDVADEYKEVQEFQTRFNTWIQSHLRRPALIERLKKNKFTIPKP</sequence>
<accession>A0A5J4KI13</accession>